<dbReference type="InterPro" id="IPR013103">
    <property type="entry name" value="RVT_2"/>
</dbReference>
<evidence type="ECO:0000259" key="5">
    <source>
        <dbReference type="Pfam" id="PF07727"/>
    </source>
</evidence>
<evidence type="ECO:0000256" key="4">
    <source>
        <dbReference type="ARBA" id="ARBA00022840"/>
    </source>
</evidence>
<proteinExistence type="predicted"/>
<dbReference type="PANTHER" id="PTHR11070">
    <property type="entry name" value="UVRD / RECB / PCRA DNA HELICASE FAMILY MEMBER"/>
    <property type="match status" value="1"/>
</dbReference>
<dbReference type="Pfam" id="PF07727">
    <property type="entry name" value="RVT_2"/>
    <property type="match status" value="1"/>
</dbReference>
<name>A0A438INA7_VITVI</name>
<evidence type="ECO:0000256" key="3">
    <source>
        <dbReference type="ARBA" id="ARBA00022806"/>
    </source>
</evidence>
<keyword evidence="1" id="KW-0547">Nucleotide-binding</keyword>
<evidence type="ECO:0000313" key="8">
    <source>
        <dbReference type="Proteomes" id="UP000288805"/>
    </source>
</evidence>
<dbReference type="EMBL" id="QGNW01000095">
    <property type="protein sequence ID" value="RVW98207.1"/>
    <property type="molecule type" value="Genomic_DNA"/>
</dbReference>
<gene>
    <name evidence="7" type="primary">SRS2_2</name>
    <name evidence="7" type="ORF">CK203_031870</name>
</gene>
<protein>
    <submittedName>
        <fullName evidence="7">ATP-dependent DNA helicase SRS2-like protein</fullName>
    </submittedName>
</protein>
<dbReference type="Proteomes" id="UP000288805">
    <property type="component" value="Unassembled WGS sequence"/>
</dbReference>
<keyword evidence="3 7" id="KW-0347">Helicase</keyword>
<organism evidence="7 8">
    <name type="scientific">Vitis vinifera</name>
    <name type="common">Grape</name>
    <dbReference type="NCBI Taxonomy" id="29760"/>
    <lineage>
        <taxon>Eukaryota</taxon>
        <taxon>Viridiplantae</taxon>
        <taxon>Streptophyta</taxon>
        <taxon>Embryophyta</taxon>
        <taxon>Tracheophyta</taxon>
        <taxon>Spermatophyta</taxon>
        <taxon>Magnoliopsida</taxon>
        <taxon>eudicotyledons</taxon>
        <taxon>Gunneridae</taxon>
        <taxon>Pentapetalae</taxon>
        <taxon>rosids</taxon>
        <taxon>Vitales</taxon>
        <taxon>Vitaceae</taxon>
        <taxon>Viteae</taxon>
        <taxon>Vitis</taxon>
    </lineage>
</organism>
<reference evidence="7 8" key="1">
    <citation type="journal article" date="2018" name="PLoS Genet.">
        <title>Population sequencing reveals clonal diversity and ancestral inbreeding in the grapevine cultivar Chardonnay.</title>
        <authorList>
            <person name="Roach M.J."/>
            <person name="Johnson D.L."/>
            <person name="Bohlmann J."/>
            <person name="van Vuuren H.J."/>
            <person name="Jones S.J."/>
            <person name="Pretorius I.S."/>
            <person name="Schmidt S.A."/>
            <person name="Borneman A.R."/>
        </authorList>
    </citation>
    <scope>NUCLEOTIDE SEQUENCE [LARGE SCALE GENOMIC DNA]</scope>
    <source>
        <strain evidence="8">cv. Chardonnay</strain>
        <tissue evidence="7">Leaf</tissue>
    </source>
</reference>
<evidence type="ECO:0000259" key="6">
    <source>
        <dbReference type="Pfam" id="PF13361"/>
    </source>
</evidence>
<keyword evidence="4" id="KW-0067">ATP-binding</keyword>
<evidence type="ECO:0000256" key="2">
    <source>
        <dbReference type="ARBA" id="ARBA00022801"/>
    </source>
</evidence>
<dbReference type="InterPro" id="IPR000212">
    <property type="entry name" value="DNA_helicase_UvrD/REP"/>
</dbReference>
<accession>A0A438INA7</accession>
<dbReference type="InterPro" id="IPR014017">
    <property type="entry name" value="DNA_helicase_UvrD-like_C"/>
</dbReference>
<dbReference type="PANTHER" id="PTHR11070:SF61">
    <property type="entry name" value="DNA 3'-5' HELICASE"/>
    <property type="match status" value="1"/>
</dbReference>
<dbReference type="Gene3D" id="3.40.50.300">
    <property type="entry name" value="P-loop containing nucleotide triphosphate hydrolases"/>
    <property type="match status" value="1"/>
</dbReference>
<evidence type="ECO:0000256" key="1">
    <source>
        <dbReference type="ARBA" id="ARBA00022741"/>
    </source>
</evidence>
<sequence length="223" mass="26191">MNEEMRALEKNQTWEIVELLKRKRPIECKWVFTITYKANGTLERYKARLVVKGYTQTYGADFLGIDLHPCSKMSTIGDDLQEIDNLRRWLPKEFKIKNLGRLKYFLGVKVAHSKGITYEVSVVSQLMPYLKESKGLEWDTVFIVKANESEIPLLHEFNGVVKENGTSIEEERRLLYVGMTRARKKLFILYVLMDSSWQMLQPSRFLKEIPHHLLEVQVHLTLK</sequence>
<dbReference type="GO" id="GO:0003678">
    <property type="term" value="F:DNA helicase activity"/>
    <property type="evidence" value="ECO:0007669"/>
    <property type="project" value="InterPro"/>
</dbReference>
<feature type="domain" description="Reverse transcriptase Ty1/copia-type" evidence="5">
    <location>
        <begin position="11"/>
        <end position="65"/>
    </location>
</feature>
<dbReference type="Pfam" id="PF13361">
    <property type="entry name" value="UvrD_C"/>
    <property type="match status" value="1"/>
</dbReference>
<evidence type="ECO:0000313" key="7">
    <source>
        <dbReference type="EMBL" id="RVW98207.1"/>
    </source>
</evidence>
<keyword evidence="2" id="KW-0378">Hydrolase</keyword>
<dbReference type="AlphaFoldDB" id="A0A438INA7"/>
<comment type="caution">
    <text evidence="7">The sequence shown here is derived from an EMBL/GenBank/DDBJ whole genome shotgun (WGS) entry which is preliminary data.</text>
</comment>
<dbReference type="SUPFAM" id="SSF52540">
    <property type="entry name" value="P-loop containing nucleoside triphosphate hydrolases"/>
    <property type="match status" value="1"/>
</dbReference>
<dbReference type="GO" id="GO:0005524">
    <property type="term" value="F:ATP binding"/>
    <property type="evidence" value="ECO:0007669"/>
    <property type="project" value="UniProtKB-KW"/>
</dbReference>
<dbReference type="GO" id="GO:0016787">
    <property type="term" value="F:hydrolase activity"/>
    <property type="evidence" value="ECO:0007669"/>
    <property type="project" value="UniProtKB-KW"/>
</dbReference>
<dbReference type="GO" id="GO:0003677">
    <property type="term" value="F:DNA binding"/>
    <property type="evidence" value="ECO:0007669"/>
    <property type="project" value="InterPro"/>
</dbReference>
<feature type="domain" description="UvrD-like helicase C-terminal" evidence="6">
    <location>
        <begin position="132"/>
        <end position="191"/>
    </location>
</feature>
<dbReference type="InterPro" id="IPR027417">
    <property type="entry name" value="P-loop_NTPase"/>
</dbReference>